<dbReference type="PROSITE" id="PS50005">
    <property type="entry name" value="TPR"/>
    <property type="match status" value="1"/>
</dbReference>
<sequence length="543" mass="64512">MIKQYLIIAFLIGSITSLAQKKDSVRQKILKSLDSLNSYDKKLNFLMKKGDYFLEKDVLQSKLYFKEAEDLVLKDDKVNYAKVLRYLGSVTYRTGDYTESLMYYMDAKKVFEALKDTASVADLYLREGRVYKYLNENKRAIENYRFAVDLALKINDSTLTGRCYTSMAGSFRRLRKIDSSLFYYDKALKIFRRTKNELRLSNVNNDRAILYAFQNRYDKSLEVHLNNIDFIKKNHSKRNVGITYFNIGYSYYKLKEYKKSLAYLDSSEVIAKDEGFKYRLSKVSDIKSKILYKLKNYEEAYQYQVYYKKYSDSIFNLKKQRQIKELELKRDFEVKKRDLEILANKKEIKLRSYVVTTVLILFFFIIIGFLLWRDHKARSKRIEDKFEKEKLKKEILAQKIKVSESELRGLIADNTMRLEFIKHLSKQIKGDKDDSSSDEVKNYANVLLLKLQNQINTENKLSSLQEKINEVNQGFDQFIINKYPELTKTEREVCTFLRLNLSIKEIASIRNSSIDSIKSLRYRIRKKMKVPKNQELEWFIQNL</sequence>
<dbReference type="InterPro" id="IPR016032">
    <property type="entry name" value="Sig_transdc_resp-reg_C-effctor"/>
</dbReference>
<feature type="domain" description="HTH luxR-type" evidence="3">
    <location>
        <begin position="483"/>
        <end position="540"/>
    </location>
</feature>
<evidence type="ECO:0000256" key="1">
    <source>
        <dbReference type="PROSITE-ProRule" id="PRU00339"/>
    </source>
</evidence>
<dbReference type="PANTHER" id="PTHR10098">
    <property type="entry name" value="RAPSYN-RELATED"/>
    <property type="match status" value="1"/>
</dbReference>
<keyword evidence="2" id="KW-1133">Transmembrane helix</keyword>
<keyword evidence="1" id="KW-0802">TPR repeat</keyword>
<feature type="transmembrane region" description="Helical" evidence="2">
    <location>
        <begin position="353"/>
        <end position="372"/>
    </location>
</feature>
<dbReference type="EMBL" id="LT899436">
    <property type="protein sequence ID" value="SNR17357.1"/>
    <property type="molecule type" value="Genomic_DNA"/>
</dbReference>
<dbReference type="InterPro" id="IPR000792">
    <property type="entry name" value="Tscrpt_reg_LuxR_C"/>
</dbReference>
<dbReference type="GO" id="GO:0006355">
    <property type="term" value="P:regulation of DNA-templated transcription"/>
    <property type="evidence" value="ECO:0007669"/>
    <property type="project" value="InterPro"/>
</dbReference>
<dbReference type="AlphaFoldDB" id="A0A238UDT3"/>
<dbReference type="Pfam" id="PF13424">
    <property type="entry name" value="TPR_12"/>
    <property type="match status" value="1"/>
</dbReference>
<dbReference type="SMART" id="SM00028">
    <property type="entry name" value="TPR"/>
    <property type="match status" value="5"/>
</dbReference>
<dbReference type="Pfam" id="PF13181">
    <property type="entry name" value="TPR_8"/>
    <property type="match status" value="1"/>
</dbReference>
<dbReference type="SUPFAM" id="SSF48452">
    <property type="entry name" value="TPR-like"/>
    <property type="match status" value="1"/>
</dbReference>
<dbReference type="SUPFAM" id="SSF46894">
    <property type="entry name" value="C-terminal effector domain of the bipartite response regulators"/>
    <property type="match status" value="1"/>
</dbReference>
<dbReference type="KEGG" id="tje:TJEJU_3719"/>
<keyword evidence="5" id="KW-1185">Reference proteome</keyword>
<dbReference type="InterPro" id="IPR011990">
    <property type="entry name" value="TPR-like_helical_dom_sf"/>
</dbReference>
<keyword evidence="2" id="KW-0812">Transmembrane</keyword>
<evidence type="ECO:0000313" key="4">
    <source>
        <dbReference type="EMBL" id="SNR17357.1"/>
    </source>
</evidence>
<gene>
    <name evidence="4" type="ORF">TJEJU_3719</name>
</gene>
<evidence type="ECO:0000259" key="3">
    <source>
        <dbReference type="SMART" id="SM00421"/>
    </source>
</evidence>
<dbReference type="Gene3D" id="1.10.10.10">
    <property type="entry name" value="Winged helix-like DNA-binding domain superfamily/Winged helix DNA-binding domain"/>
    <property type="match status" value="1"/>
</dbReference>
<dbReference type="InterPro" id="IPR019734">
    <property type="entry name" value="TPR_rpt"/>
</dbReference>
<name>A0A238UDT3_9FLAO</name>
<reference evidence="4 5" key="1">
    <citation type="submission" date="2017-07" db="EMBL/GenBank/DDBJ databases">
        <authorList>
            <person name="Sun Z.S."/>
            <person name="Albrecht U."/>
            <person name="Echele G."/>
            <person name="Lee C.C."/>
        </authorList>
    </citation>
    <scope>NUCLEOTIDE SEQUENCE [LARGE SCALE GENOMIC DNA]</scope>
    <source>
        <strain evidence="5">type strain: KCTC 22618</strain>
    </source>
</reference>
<keyword evidence="2" id="KW-0472">Membrane</keyword>
<feature type="repeat" description="TPR" evidence="1">
    <location>
        <begin position="121"/>
        <end position="154"/>
    </location>
</feature>
<dbReference type="InterPro" id="IPR036388">
    <property type="entry name" value="WH-like_DNA-bd_sf"/>
</dbReference>
<proteinExistence type="predicted"/>
<protein>
    <recommendedName>
        <fullName evidence="3">HTH luxR-type domain-containing protein</fullName>
    </recommendedName>
</protein>
<organism evidence="4 5">
    <name type="scientific">Tenacibaculum jejuense</name>
    <dbReference type="NCBI Taxonomy" id="584609"/>
    <lineage>
        <taxon>Bacteria</taxon>
        <taxon>Pseudomonadati</taxon>
        <taxon>Bacteroidota</taxon>
        <taxon>Flavobacteriia</taxon>
        <taxon>Flavobacteriales</taxon>
        <taxon>Flavobacteriaceae</taxon>
        <taxon>Tenacibaculum</taxon>
    </lineage>
</organism>
<dbReference type="Gene3D" id="1.25.40.10">
    <property type="entry name" value="Tetratricopeptide repeat domain"/>
    <property type="match status" value="2"/>
</dbReference>
<dbReference type="GO" id="GO:0003677">
    <property type="term" value="F:DNA binding"/>
    <property type="evidence" value="ECO:0007669"/>
    <property type="project" value="InterPro"/>
</dbReference>
<dbReference type="SMART" id="SM00421">
    <property type="entry name" value="HTH_LUXR"/>
    <property type="match status" value="1"/>
</dbReference>
<evidence type="ECO:0000256" key="2">
    <source>
        <dbReference type="SAM" id="Phobius"/>
    </source>
</evidence>
<dbReference type="Proteomes" id="UP000215214">
    <property type="component" value="Chromosome TJEJU"/>
</dbReference>
<accession>A0A238UDT3</accession>
<evidence type="ECO:0000313" key="5">
    <source>
        <dbReference type="Proteomes" id="UP000215214"/>
    </source>
</evidence>